<dbReference type="PROSITE" id="PS00297">
    <property type="entry name" value="HSP70_1"/>
    <property type="match status" value="1"/>
</dbReference>
<dbReference type="EMBL" id="HBIX01024813">
    <property type="protein sequence ID" value="CAE0724361.1"/>
    <property type="molecule type" value="Transcribed_RNA"/>
</dbReference>
<dbReference type="PANTHER" id="PTHR19375">
    <property type="entry name" value="HEAT SHOCK PROTEIN 70KDA"/>
    <property type="match status" value="1"/>
</dbReference>
<dbReference type="GO" id="GO:0140662">
    <property type="term" value="F:ATP-dependent protein folding chaperone"/>
    <property type="evidence" value="ECO:0007669"/>
    <property type="project" value="InterPro"/>
</dbReference>
<dbReference type="SUPFAM" id="SSF53067">
    <property type="entry name" value="Actin-like ATPase domain"/>
    <property type="match status" value="2"/>
</dbReference>
<keyword evidence="1 3" id="KW-0547">Nucleotide-binding</keyword>
<dbReference type="GO" id="GO:0005524">
    <property type="term" value="F:ATP binding"/>
    <property type="evidence" value="ECO:0007669"/>
    <property type="project" value="UniProtKB-KW"/>
</dbReference>
<dbReference type="InterPro" id="IPR043129">
    <property type="entry name" value="ATPase_NBD"/>
</dbReference>
<reference evidence="5" key="1">
    <citation type="submission" date="2021-01" db="EMBL/GenBank/DDBJ databases">
        <authorList>
            <person name="Corre E."/>
            <person name="Pelletier E."/>
            <person name="Niang G."/>
            <person name="Scheremetjew M."/>
            <person name="Finn R."/>
            <person name="Kale V."/>
            <person name="Holt S."/>
            <person name="Cochrane G."/>
            <person name="Meng A."/>
            <person name="Brown T."/>
            <person name="Cohen L."/>
        </authorList>
    </citation>
    <scope>NUCLEOTIDE SEQUENCE</scope>
    <source>
        <strain evidence="5">10249 10 AB</strain>
    </source>
</reference>
<dbReference type="Gene3D" id="3.90.640.10">
    <property type="entry name" value="Actin, Chain A, domain 4"/>
    <property type="match status" value="1"/>
</dbReference>
<protein>
    <submittedName>
        <fullName evidence="5">Uncharacterized protein</fullName>
    </submittedName>
</protein>
<evidence type="ECO:0000256" key="2">
    <source>
        <dbReference type="ARBA" id="ARBA00022840"/>
    </source>
</evidence>
<dbReference type="PROSITE" id="PS00329">
    <property type="entry name" value="HSP70_2"/>
    <property type="match status" value="1"/>
</dbReference>
<name>A0A7S4EN10_9STRA</name>
<evidence type="ECO:0000313" key="5">
    <source>
        <dbReference type="EMBL" id="CAE0724361.1"/>
    </source>
</evidence>
<dbReference type="Pfam" id="PF00012">
    <property type="entry name" value="HSP70"/>
    <property type="match status" value="2"/>
</dbReference>
<feature type="region of interest" description="Disordered" evidence="4">
    <location>
        <begin position="263"/>
        <end position="285"/>
    </location>
</feature>
<sequence length="625" mass="67645">MCRPETAGSEGNTKKSGTASSSTSDDGNGNEPNKVATEPSTISSPTATATAANVTENTTAQKPQPLRLRRQKRDKEGEYTLASTSATTAIAPPKKKKKKSSKALKKHGKDNPSGGLESLIPSLIGVAVLVMAVMAQRGFRGRASVAGIDLGTTNSVICVQRPSKGVGVIDCVKDPLTNSPIIPSVVSIYDLQREKGDIKVGPSSKTKTLLDPHPTRVVVGHAAKRRIDTHPHQTLYNAKRVLGRPYNDFAVEDLRREVEFRVEEEQLQSQSQNNDGKAGRESTPPLPLEALFRVDQDVALSPQQVGGYVVNFLMGLAREFLGHDNVKSAVLAVPAKFDAHQRRRTFEAFKLAGVKVARVLEEPTAAALAYGLHKKEGVEKILVYDFGGGTLDISILHVSEGYCDVMGSDGDDRLGGADFDVLVAHLLAQQHSSVLENFAAYGDHDSIINNNKVEDMAESLASSCSRITDDIPLCSVSSFHTLGEKMKISLSQQQYQQQETNGQIEEDSIIARSKCLALPPFTAEVKSSSLQSLCESLYGETLEVSLGEYNKVCQTLFDRSVVPATRLIEDLTLQIEEIDEIVMVGGTTRMPQIRELVRQAFPKAQLNTHIDPDVTVAYGAASVID</sequence>
<organism evidence="5">
    <name type="scientific">Pseudo-nitzschia australis</name>
    <dbReference type="NCBI Taxonomy" id="44445"/>
    <lineage>
        <taxon>Eukaryota</taxon>
        <taxon>Sar</taxon>
        <taxon>Stramenopiles</taxon>
        <taxon>Ochrophyta</taxon>
        <taxon>Bacillariophyta</taxon>
        <taxon>Bacillariophyceae</taxon>
        <taxon>Bacillariophycidae</taxon>
        <taxon>Bacillariales</taxon>
        <taxon>Bacillariaceae</taxon>
        <taxon>Pseudo-nitzschia</taxon>
    </lineage>
</organism>
<dbReference type="InterPro" id="IPR013126">
    <property type="entry name" value="Hsp_70_fam"/>
</dbReference>
<evidence type="ECO:0000256" key="3">
    <source>
        <dbReference type="RuleBase" id="RU003322"/>
    </source>
</evidence>
<evidence type="ECO:0000256" key="1">
    <source>
        <dbReference type="ARBA" id="ARBA00022741"/>
    </source>
</evidence>
<feature type="region of interest" description="Disordered" evidence="4">
    <location>
        <begin position="1"/>
        <end position="116"/>
    </location>
</feature>
<feature type="compositionally biased region" description="Basic residues" evidence="4">
    <location>
        <begin position="93"/>
        <end position="108"/>
    </location>
</feature>
<feature type="compositionally biased region" description="Low complexity" evidence="4">
    <location>
        <begin position="80"/>
        <end position="92"/>
    </location>
</feature>
<gene>
    <name evidence="5" type="ORF">PAUS00366_LOCUS17117</name>
</gene>
<dbReference type="PROSITE" id="PS01036">
    <property type="entry name" value="HSP70_3"/>
    <property type="match status" value="1"/>
</dbReference>
<dbReference type="Gene3D" id="3.30.420.40">
    <property type="match status" value="4"/>
</dbReference>
<dbReference type="AlphaFoldDB" id="A0A7S4EN10"/>
<keyword evidence="2 3" id="KW-0067">ATP-binding</keyword>
<accession>A0A7S4EN10</accession>
<feature type="compositionally biased region" description="Low complexity" evidence="4">
    <location>
        <begin position="14"/>
        <end position="60"/>
    </location>
</feature>
<proteinExistence type="inferred from homology"/>
<comment type="similarity">
    <text evidence="3">Belongs to the heat shock protein 70 family.</text>
</comment>
<dbReference type="InterPro" id="IPR018181">
    <property type="entry name" value="Heat_shock_70_CS"/>
</dbReference>
<evidence type="ECO:0000256" key="4">
    <source>
        <dbReference type="SAM" id="MobiDB-lite"/>
    </source>
</evidence>